<evidence type="ECO:0000313" key="2">
    <source>
        <dbReference type="Proteomes" id="UP000789702"/>
    </source>
</evidence>
<comment type="caution">
    <text evidence="1">The sequence shown here is derived from an EMBL/GenBank/DDBJ whole genome shotgun (WGS) entry which is preliminary data.</text>
</comment>
<evidence type="ECO:0000313" key="1">
    <source>
        <dbReference type="EMBL" id="CAG8495445.1"/>
    </source>
</evidence>
<dbReference type="Proteomes" id="UP000789702">
    <property type="component" value="Unassembled WGS sequence"/>
</dbReference>
<dbReference type="EMBL" id="CAJVPU010002125">
    <property type="protein sequence ID" value="CAG8495445.1"/>
    <property type="molecule type" value="Genomic_DNA"/>
</dbReference>
<protein>
    <submittedName>
        <fullName evidence="1">6465_t:CDS:1</fullName>
    </submittedName>
</protein>
<sequence length="309" mass="35574">MLKFGIVETFYLALPNNLLTDRALFLVTGILLFIATTNPPLEAWQYSRTKIDVYLTHKSADRVTCTTVFTAIPLELASSEEFILQCYGYTQDPNTGEFFIVMEYAEEGSLKQVLLKNFENITWQNKIEKLYYIASGLEQIHKHELVHSDLHSGNVLLGVKGSIKIGDIGLCQDTDYNFETSNSYGIIPYVAPEVFRNFKYTKVSDIYSFGILMWELATGYQPFSNEAHEKENANQFNNAEESRKTNIELKLLTQNLANSNINPMAIYKIRPFDQIFELDSYKSKPLNFTQPSRDKTTEIRNSHQRRLRL</sequence>
<accession>A0ACA9KWX0</accession>
<reference evidence="1" key="1">
    <citation type="submission" date="2021-06" db="EMBL/GenBank/DDBJ databases">
        <authorList>
            <person name="Kallberg Y."/>
            <person name="Tangrot J."/>
            <person name="Rosling A."/>
        </authorList>
    </citation>
    <scope>NUCLEOTIDE SEQUENCE</scope>
    <source>
        <strain evidence="1">IL203A</strain>
    </source>
</reference>
<gene>
    <name evidence="1" type="ORF">DHETER_LOCUS2756</name>
</gene>
<keyword evidence="2" id="KW-1185">Reference proteome</keyword>
<proteinExistence type="predicted"/>
<name>A0ACA9KWX0_9GLOM</name>
<organism evidence="1 2">
    <name type="scientific">Dentiscutata heterogama</name>
    <dbReference type="NCBI Taxonomy" id="1316150"/>
    <lineage>
        <taxon>Eukaryota</taxon>
        <taxon>Fungi</taxon>
        <taxon>Fungi incertae sedis</taxon>
        <taxon>Mucoromycota</taxon>
        <taxon>Glomeromycotina</taxon>
        <taxon>Glomeromycetes</taxon>
        <taxon>Diversisporales</taxon>
        <taxon>Gigasporaceae</taxon>
        <taxon>Dentiscutata</taxon>
    </lineage>
</organism>